<protein>
    <submittedName>
        <fullName evidence="1">Uncharacterized protein</fullName>
    </submittedName>
</protein>
<proteinExistence type="predicted"/>
<sequence length="66" mass="7587">MCRVFFGDFLCNHSKCSLLGFQSMLQKCLPEIGNEDNSIIYLHFPPSFGGLALWIIFPFEDINQNE</sequence>
<dbReference type="AlphaFoldDB" id="A0A0A9FMU0"/>
<dbReference type="EMBL" id="GBRH01183766">
    <property type="protein sequence ID" value="JAE14130.1"/>
    <property type="molecule type" value="Transcribed_RNA"/>
</dbReference>
<accession>A0A0A9FMU0</accession>
<name>A0A0A9FMU0_ARUDO</name>
<evidence type="ECO:0000313" key="1">
    <source>
        <dbReference type="EMBL" id="JAE14130.1"/>
    </source>
</evidence>
<organism evidence="1">
    <name type="scientific">Arundo donax</name>
    <name type="common">Giant reed</name>
    <name type="synonym">Donax arundinaceus</name>
    <dbReference type="NCBI Taxonomy" id="35708"/>
    <lineage>
        <taxon>Eukaryota</taxon>
        <taxon>Viridiplantae</taxon>
        <taxon>Streptophyta</taxon>
        <taxon>Embryophyta</taxon>
        <taxon>Tracheophyta</taxon>
        <taxon>Spermatophyta</taxon>
        <taxon>Magnoliopsida</taxon>
        <taxon>Liliopsida</taxon>
        <taxon>Poales</taxon>
        <taxon>Poaceae</taxon>
        <taxon>PACMAD clade</taxon>
        <taxon>Arundinoideae</taxon>
        <taxon>Arundineae</taxon>
        <taxon>Arundo</taxon>
    </lineage>
</organism>
<reference evidence="1" key="1">
    <citation type="submission" date="2014-09" db="EMBL/GenBank/DDBJ databases">
        <authorList>
            <person name="Magalhaes I.L.F."/>
            <person name="Oliveira U."/>
            <person name="Santos F.R."/>
            <person name="Vidigal T.H.D.A."/>
            <person name="Brescovit A.D."/>
            <person name="Santos A.J."/>
        </authorList>
    </citation>
    <scope>NUCLEOTIDE SEQUENCE</scope>
    <source>
        <tissue evidence="1">Shoot tissue taken approximately 20 cm above the soil surface</tissue>
    </source>
</reference>
<reference evidence="1" key="2">
    <citation type="journal article" date="2015" name="Data Brief">
        <title>Shoot transcriptome of the giant reed, Arundo donax.</title>
        <authorList>
            <person name="Barrero R.A."/>
            <person name="Guerrero F.D."/>
            <person name="Moolhuijzen P."/>
            <person name="Goolsby J.A."/>
            <person name="Tidwell J."/>
            <person name="Bellgard S.E."/>
            <person name="Bellgard M.I."/>
        </authorList>
    </citation>
    <scope>NUCLEOTIDE SEQUENCE</scope>
    <source>
        <tissue evidence="1">Shoot tissue taken approximately 20 cm above the soil surface</tissue>
    </source>
</reference>